<protein>
    <submittedName>
        <fullName evidence="2">Uncharacterized protein</fullName>
    </submittedName>
</protein>
<evidence type="ECO:0000313" key="3">
    <source>
        <dbReference type="Proteomes" id="UP000553632"/>
    </source>
</evidence>
<reference evidence="2 3" key="1">
    <citation type="submission" date="2020-04" db="EMBL/GenBank/DDBJ databases">
        <title>Perkinsus olseni comparative genomics.</title>
        <authorList>
            <person name="Bogema D.R."/>
        </authorList>
    </citation>
    <scope>NUCLEOTIDE SEQUENCE [LARGE SCALE GENOMIC DNA]</scope>
    <source>
        <strain evidence="2 3">ATCC PRA-207</strain>
    </source>
</reference>
<sequence>FDKAAFLESAAMFTKDFPVDGFQLLTEGFASIPFLKEVFKAIKELSLLSSLWFSSHEWPIVNDNGLGKIADTYLVTIGPSYFEEISTFNTDRFAEEAINNATRAGVDLNTLVMTVAKFYAGGLHGGPFSSSTPWAIGSAGEVDLVWYEPRNVRSLRRFGSFSIRGRPRCFHGSSGTTSLLHQFGDELYARLYLQTPPSAKPHRNIIVCDTELGIIVGIKGNVRKQWNYTEYGILLERQQSADMAAVSATSGATESTEDHIHTILFDEAEDRILRDGVVEPSKEAIPVGRRKRRAPPTAPSSKRLKKDERPSARSLKENPTGVGMSNIARPEQVSRSPGGFSILPIKPSDVARSPLPQVGAMTVGVHENNDMGEDKGVSSESVVHEVIAKETGDDHGDDSSLERSDKEYSSSYEDWLESLFDPPGAVFASFPDQARGGLHLVWTSLSSLECSASKLIRLQALVGL</sequence>
<feature type="non-terminal residue" evidence="2">
    <location>
        <position position="1"/>
    </location>
</feature>
<organism evidence="2 3">
    <name type="scientific">Perkinsus olseni</name>
    <name type="common">Perkinsus atlanticus</name>
    <dbReference type="NCBI Taxonomy" id="32597"/>
    <lineage>
        <taxon>Eukaryota</taxon>
        <taxon>Sar</taxon>
        <taxon>Alveolata</taxon>
        <taxon>Perkinsozoa</taxon>
        <taxon>Perkinsea</taxon>
        <taxon>Perkinsida</taxon>
        <taxon>Perkinsidae</taxon>
        <taxon>Perkinsus</taxon>
    </lineage>
</organism>
<keyword evidence="3" id="KW-1185">Reference proteome</keyword>
<gene>
    <name evidence="2" type="ORF">FOZ63_028728</name>
</gene>
<name>A0A7J6SFZ2_PEROL</name>
<comment type="caution">
    <text evidence="2">The sequence shown here is derived from an EMBL/GenBank/DDBJ whole genome shotgun (WGS) entry which is preliminary data.</text>
</comment>
<evidence type="ECO:0000256" key="1">
    <source>
        <dbReference type="SAM" id="MobiDB-lite"/>
    </source>
</evidence>
<dbReference type="EMBL" id="JABANO010018647">
    <property type="protein sequence ID" value="KAF4731482.1"/>
    <property type="molecule type" value="Genomic_DNA"/>
</dbReference>
<dbReference type="Proteomes" id="UP000553632">
    <property type="component" value="Unassembled WGS sequence"/>
</dbReference>
<dbReference type="AlphaFoldDB" id="A0A7J6SFZ2"/>
<feature type="non-terminal residue" evidence="2">
    <location>
        <position position="464"/>
    </location>
</feature>
<feature type="region of interest" description="Disordered" evidence="1">
    <location>
        <begin position="283"/>
        <end position="338"/>
    </location>
</feature>
<accession>A0A7J6SFZ2</accession>
<proteinExistence type="predicted"/>
<evidence type="ECO:0000313" key="2">
    <source>
        <dbReference type="EMBL" id="KAF4731482.1"/>
    </source>
</evidence>
<feature type="compositionally biased region" description="Basic and acidic residues" evidence="1">
    <location>
        <begin position="305"/>
        <end position="316"/>
    </location>
</feature>